<feature type="domain" description="Glycoside hydrolase family 42 N-terminal" evidence="4">
    <location>
        <begin position="61"/>
        <end position="191"/>
    </location>
</feature>
<dbReference type="Proteomes" id="UP000315010">
    <property type="component" value="Unassembled WGS sequence"/>
</dbReference>
<dbReference type="EMBL" id="SJPJ01000001">
    <property type="protein sequence ID" value="TWT81594.1"/>
    <property type="molecule type" value="Genomic_DNA"/>
</dbReference>
<evidence type="ECO:0000313" key="6">
    <source>
        <dbReference type="EMBL" id="TWT81594.1"/>
    </source>
</evidence>
<keyword evidence="2" id="KW-0326">Glycosidase</keyword>
<dbReference type="GO" id="GO:0009341">
    <property type="term" value="C:beta-galactosidase complex"/>
    <property type="evidence" value="ECO:0007669"/>
    <property type="project" value="InterPro"/>
</dbReference>
<dbReference type="OrthoDB" id="9761426at2"/>
<name>A0A5C5Z2V4_9BACT</name>
<dbReference type="GO" id="GO:0005975">
    <property type="term" value="P:carbohydrate metabolic process"/>
    <property type="evidence" value="ECO:0007669"/>
    <property type="project" value="InterPro"/>
</dbReference>
<dbReference type="SUPFAM" id="SSF51445">
    <property type="entry name" value="(Trans)glycosidases"/>
    <property type="match status" value="1"/>
</dbReference>
<keyword evidence="1" id="KW-0378">Hydrolase</keyword>
<evidence type="ECO:0000259" key="4">
    <source>
        <dbReference type="Pfam" id="PF02449"/>
    </source>
</evidence>
<dbReference type="AlphaFoldDB" id="A0A5C5Z2V4"/>
<comment type="caution">
    <text evidence="6">The sequence shown here is derived from an EMBL/GenBank/DDBJ whole genome shotgun (WGS) entry which is preliminary data.</text>
</comment>
<keyword evidence="3" id="KW-0732">Signal</keyword>
<dbReference type="Gene3D" id="3.20.20.80">
    <property type="entry name" value="Glycosidases"/>
    <property type="match status" value="1"/>
</dbReference>
<dbReference type="RefSeq" id="WP_146397599.1">
    <property type="nucleotide sequence ID" value="NZ_SJPJ01000001.1"/>
</dbReference>
<evidence type="ECO:0000313" key="7">
    <source>
        <dbReference type="Proteomes" id="UP000315010"/>
    </source>
</evidence>
<dbReference type="InterPro" id="IPR017853">
    <property type="entry name" value="GH"/>
</dbReference>
<protein>
    <submittedName>
        <fullName evidence="6">Beta-galactosidase</fullName>
    </submittedName>
</protein>
<proteinExistence type="predicted"/>
<dbReference type="InterPro" id="IPR013529">
    <property type="entry name" value="Glyco_hydro_42_N"/>
</dbReference>
<feature type="chain" id="PRO_5022739124" evidence="3">
    <location>
        <begin position="23"/>
        <end position="496"/>
    </location>
</feature>
<evidence type="ECO:0000256" key="3">
    <source>
        <dbReference type="SAM" id="SignalP"/>
    </source>
</evidence>
<accession>A0A5C5Z2V4</accession>
<keyword evidence="7" id="KW-1185">Reference proteome</keyword>
<feature type="signal peptide" evidence="3">
    <location>
        <begin position="1"/>
        <end position="22"/>
    </location>
</feature>
<sequence precursor="true">MSKPSLFHSTLLVLLFVSIANAQPATFDLAPHWDATIPLDNPHKGWYHHYYDNALTKYLPRSDADLLEFPGMDHIYLRLAWSYLEPKEGEYHWEVLDNVIDKWTARGTKVSFRITCKETGTKPIEQQFATPRWVMEAGANGEYYRNGAQSGDPRWPWEPVYDDPVFLEKLENFVRAFAQRYDGKPWLRYVDIGSLGDWGEGHTGASSRIQYDWKTKLKHLEIHTRYFKNTLLMISDDFVRETPTKEGQEELKKYIVDHGISYRDDSILTDFKAVRYRSTWSVSNPEYYEAVYRKTPTVLEMQHLRFYAADGKWEGAEGSVTGKVNANVPDYMRNAIRLMKATYIGYHGPADQWLALPGNPALTEELLNTCGYWFFPHRVMLPAATSDANDSVVIVDWENRGVAPAYHPYQIVFRFIGPEKIEVTLDAGNMRWMPSDGEATHRESYRLPQLASIKVGKYDVAMKLYSPQENRPVLLPLRPSLRDEHGFYRIGSIELR</sequence>
<dbReference type="GO" id="GO:0004565">
    <property type="term" value="F:beta-galactosidase activity"/>
    <property type="evidence" value="ECO:0007669"/>
    <property type="project" value="InterPro"/>
</dbReference>
<feature type="domain" description="DUF4832" evidence="5">
    <location>
        <begin position="361"/>
        <end position="470"/>
    </location>
</feature>
<gene>
    <name evidence="6" type="ORF">CA13_30470</name>
</gene>
<dbReference type="InterPro" id="IPR032267">
    <property type="entry name" value="DUF4832"/>
</dbReference>
<reference evidence="6 7" key="1">
    <citation type="submission" date="2019-02" db="EMBL/GenBank/DDBJ databases">
        <title>Deep-cultivation of Planctomycetes and their phenomic and genomic characterization uncovers novel biology.</title>
        <authorList>
            <person name="Wiegand S."/>
            <person name="Jogler M."/>
            <person name="Boedeker C."/>
            <person name="Pinto D."/>
            <person name="Vollmers J."/>
            <person name="Rivas-Marin E."/>
            <person name="Kohn T."/>
            <person name="Peeters S.H."/>
            <person name="Heuer A."/>
            <person name="Rast P."/>
            <person name="Oberbeckmann S."/>
            <person name="Bunk B."/>
            <person name="Jeske O."/>
            <person name="Meyerdierks A."/>
            <person name="Storesund J.E."/>
            <person name="Kallscheuer N."/>
            <person name="Luecker S."/>
            <person name="Lage O.M."/>
            <person name="Pohl T."/>
            <person name="Merkel B.J."/>
            <person name="Hornburger P."/>
            <person name="Mueller R.-W."/>
            <person name="Bruemmer F."/>
            <person name="Labrenz M."/>
            <person name="Spormann A.M."/>
            <person name="Op Den Camp H."/>
            <person name="Overmann J."/>
            <person name="Amann R."/>
            <person name="Jetten M.S.M."/>
            <person name="Mascher T."/>
            <person name="Medema M.H."/>
            <person name="Devos D.P."/>
            <person name="Kaster A.-K."/>
            <person name="Ovreas L."/>
            <person name="Rohde M."/>
            <person name="Galperin M.Y."/>
            <person name="Jogler C."/>
        </authorList>
    </citation>
    <scope>NUCLEOTIDE SEQUENCE [LARGE SCALE GENOMIC DNA]</scope>
    <source>
        <strain evidence="6 7">CA13</strain>
    </source>
</reference>
<organism evidence="6 7">
    <name type="scientific">Novipirellula herctigrandis</name>
    <dbReference type="NCBI Taxonomy" id="2527986"/>
    <lineage>
        <taxon>Bacteria</taxon>
        <taxon>Pseudomonadati</taxon>
        <taxon>Planctomycetota</taxon>
        <taxon>Planctomycetia</taxon>
        <taxon>Pirellulales</taxon>
        <taxon>Pirellulaceae</taxon>
        <taxon>Novipirellula</taxon>
    </lineage>
</organism>
<evidence type="ECO:0000256" key="1">
    <source>
        <dbReference type="ARBA" id="ARBA00022801"/>
    </source>
</evidence>
<evidence type="ECO:0000256" key="2">
    <source>
        <dbReference type="ARBA" id="ARBA00023295"/>
    </source>
</evidence>
<dbReference type="Pfam" id="PF16116">
    <property type="entry name" value="DUF4832"/>
    <property type="match status" value="1"/>
</dbReference>
<evidence type="ECO:0000259" key="5">
    <source>
        <dbReference type="Pfam" id="PF16116"/>
    </source>
</evidence>
<dbReference type="Pfam" id="PF02449">
    <property type="entry name" value="Glyco_hydro_42"/>
    <property type="match status" value="1"/>
</dbReference>